<evidence type="ECO:0008006" key="4">
    <source>
        <dbReference type="Google" id="ProtNLM"/>
    </source>
</evidence>
<gene>
    <name evidence="2" type="ORF">CFRA_09395</name>
</gene>
<dbReference type="AlphaFoldDB" id="A0A1L7CUB7"/>
<feature type="region of interest" description="Disordered" evidence="1">
    <location>
        <begin position="44"/>
        <end position="65"/>
    </location>
</feature>
<organism evidence="2 3">
    <name type="scientific">Corynebacterium frankenforstense DSM 45800</name>
    <dbReference type="NCBI Taxonomy" id="1437875"/>
    <lineage>
        <taxon>Bacteria</taxon>
        <taxon>Bacillati</taxon>
        <taxon>Actinomycetota</taxon>
        <taxon>Actinomycetes</taxon>
        <taxon>Mycobacteriales</taxon>
        <taxon>Corynebacteriaceae</taxon>
        <taxon>Corynebacterium</taxon>
    </lineage>
</organism>
<accession>A0A1L7CUB7</accession>
<proteinExistence type="predicted"/>
<reference evidence="2 3" key="1">
    <citation type="submission" date="2014-08" db="EMBL/GenBank/DDBJ databases">
        <title>Complete genome sequence of Corynebacterium frankenforstense ST18(T) (=DSM 45800(T)), isolated from raw cow milk.</title>
        <authorList>
            <person name="Ruckert C."/>
            <person name="Albersmeier A."/>
            <person name="Winkler A."/>
            <person name="Lipski A."/>
            <person name="Kalinowski J."/>
        </authorList>
    </citation>
    <scope>NUCLEOTIDE SEQUENCE [LARGE SCALE GENOMIC DNA]</scope>
    <source>
        <strain evidence="2 3">ST18</strain>
    </source>
</reference>
<dbReference type="EMBL" id="CP009247">
    <property type="protein sequence ID" value="APT89427.1"/>
    <property type="molecule type" value="Genomic_DNA"/>
</dbReference>
<keyword evidence="3" id="KW-1185">Reference proteome</keyword>
<dbReference type="RefSeq" id="WP_075664421.1">
    <property type="nucleotide sequence ID" value="NZ_CP009247.1"/>
</dbReference>
<sequence>MTTLATVTVAGLLTAGCAGPAGPVLDTVAAANDRLDDYRRDLAHAGKTNGETGDDSATVSASDGPTLFGVPSSKLPFEPGEIDMATHPDEQFNPCTEISPEIYRQAGLELEIEPDMDKLAGYVASCTGYAASSDSSPRKSSDGRFQILSSRSTLDDLQTQGIEVLELSQEQPFSPHLVNGTAGRNECVSGVSTNRGRWEVIFTPALNTGSTEESCKRAREAHEKITKLIGGNAP</sequence>
<name>A0A1L7CUB7_9CORY</name>
<evidence type="ECO:0000313" key="2">
    <source>
        <dbReference type="EMBL" id="APT89427.1"/>
    </source>
</evidence>
<dbReference type="KEGG" id="cfk:CFRA_09395"/>
<protein>
    <recommendedName>
        <fullName evidence="4">DUF3558 domain-containing protein</fullName>
    </recommendedName>
</protein>
<evidence type="ECO:0000313" key="3">
    <source>
        <dbReference type="Proteomes" id="UP000185434"/>
    </source>
</evidence>
<evidence type="ECO:0000256" key="1">
    <source>
        <dbReference type="SAM" id="MobiDB-lite"/>
    </source>
</evidence>
<feature type="compositionally biased region" description="Polar residues" evidence="1">
    <location>
        <begin position="49"/>
        <end position="63"/>
    </location>
</feature>
<dbReference type="Proteomes" id="UP000185434">
    <property type="component" value="Chromosome"/>
</dbReference>
<dbReference type="OrthoDB" id="4408965at2"/>